<dbReference type="Proteomes" id="UP000075902">
    <property type="component" value="Unassembled WGS sequence"/>
</dbReference>
<protein>
    <submittedName>
        <fullName evidence="1">Uncharacterized protein</fullName>
    </submittedName>
</protein>
<evidence type="ECO:0000313" key="1">
    <source>
        <dbReference type="EnsemblMetazoa" id="AMEC010573-PA"/>
    </source>
</evidence>
<accession>A0A182TYF0</accession>
<keyword evidence="2" id="KW-1185">Reference proteome</keyword>
<evidence type="ECO:0000313" key="2">
    <source>
        <dbReference type="Proteomes" id="UP000075902"/>
    </source>
</evidence>
<proteinExistence type="predicted"/>
<dbReference type="AlphaFoldDB" id="A0A182TYF0"/>
<organism evidence="1 2">
    <name type="scientific">Anopheles melas</name>
    <dbReference type="NCBI Taxonomy" id="34690"/>
    <lineage>
        <taxon>Eukaryota</taxon>
        <taxon>Metazoa</taxon>
        <taxon>Ecdysozoa</taxon>
        <taxon>Arthropoda</taxon>
        <taxon>Hexapoda</taxon>
        <taxon>Insecta</taxon>
        <taxon>Pterygota</taxon>
        <taxon>Neoptera</taxon>
        <taxon>Endopterygota</taxon>
        <taxon>Diptera</taxon>
        <taxon>Nematocera</taxon>
        <taxon>Culicoidea</taxon>
        <taxon>Culicidae</taxon>
        <taxon>Anophelinae</taxon>
        <taxon>Anopheles</taxon>
    </lineage>
</organism>
<name>A0A182TYF0_9DIPT</name>
<sequence>MLLGGDDPVRAGHHLHRVPAVAQQPQKRFNSIELEALDHVDPLAQPPDEPERIDQELARLRYLGDGVQQPQDGHVQLAVGQRGPVESHHHVQDGGGAQHRKVAMCLQTLLQRAHHKHALHIVLDVVAVEQLQEVRYHAEVVHVLVDEVLYHRAVQLAQHVRQQLDRFGDEQHRQEGCARHVPVLVDVLVVAGRGRIHLDEPALHDGEQMEPRLGVVHHRQQESRVVRDRVQFRIRCVQFHQLTVRMERTELVHLDARSFVLLQQRQQVAIRIRQRRPIRTEQQWHVLRAYDELLHQQRHQLQQHVQPLVKATIVVAQPHRFDSKLETILAKRRPLTDLCDGLVGNLPKRIVVACRLRCPAVRSEHKLVQPLQLRFLLQQIVGGRNRTEQCLKALQQHSEPIAVDGLQRVGIASLNCRFHRHLDLPLERGVNLCEQRFALLFLDDRIGKDALPEGNIEQRVHQLFLRCVWPDQLQEGFTKLGTTAQQERCELYERFVDTPPIVEEHTHQRGRHECYAVGEQAEITVQCLLQLFQLDRFTGAFRLATLHVHTHQPTDGFLRKEIVLPAAVSHDQLLQRKTQLLVVVGALVATGNEHIRRQLRIVAQQRTTMALTKLEDGLQLLGHFIVELRRRFHRRHLHQLRHDLVRVQLGVARKVRKFTQQLHQLVHELGHVPAQRTILVPDDGKVLEDDRPLQKDALQQLANVPAGQHVRLEEMFQQQFTVFHRTNHNLGMGQIVEVAQHDGFEVFLKLLRPTGGTVEHVRKEIVRHGQLDLRIKQCRIRTGHRLRFVRFLLHSGEQSIQLGLLLLCAYHKRFVNQFVIDFLRCFRFVADLSGRIARLLRQIGYQFGHLLLRHVGHCLEPEFYLRAAITEQGRVAEQRQQLFGGIKARRFITPQICLHQQRQCGGEKGGVERYALRFQRNHHLDRFELVVEEVPLDHGILVRRLQNVPEGGNERGRLDVRPEGADAHQQDVHRLLERVLLALHRAVVAYRGHRAHNSIDAREHGNNLVDRFHLYPFAAELVQQRAALDRLQVLLAARHHDGEKLEIERDVLLARVQCRINVLEHRAWQRGLHDERRKCFSGNGFVQFCDQLVGFVQRQHALQHRADFFRV</sequence>
<reference evidence="1" key="2">
    <citation type="submission" date="2020-05" db="UniProtKB">
        <authorList>
            <consortium name="EnsemblMetazoa"/>
        </authorList>
    </citation>
    <scope>IDENTIFICATION</scope>
    <source>
        <strain evidence="1">CM1001059</strain>
    </source>
</reference>
<reference evidence="2" key="1">
    <citation type="submission" date="2014-01" db="EMBL/GenBank/DDBJ databases">
        <title>The Genome Sequence of Anopheles melas CM1001059_A (V2).</title>
        <authorList>
            <consortium name="The Broad Institute Genomics Platform"/>
            <person name="Neafsey D.E."/>
            <person name="Besansky N."/>
            <person name="Howell P."/>
            <person name="Walton C."/>
            <person name="Young S.K."/>
            <person name="Zeng Q."/>
            <person name="Gargeya S."/>
            <person name="Fitzgerald M."/>
            <person name="Haas B."/>
            <person name="Abouelleil A."/>
            <person name="Allen A.W."/>
            <person name="Alvarado L."/>
            <person name="Arachchi H.M."/>
            <person name="Berlin A.M."/>
            <person name="Chapman S.B."/>
            <person name="Gainer-Dewar J."/>
            <person name="Goldberg J."/>
            <person name="Griggs A."/>
            <person name="Gujja S."/>
            <person name="Hansen M."/>
            <person name="Howarth C."/>
            <person name="Imamovic A."/>
            <person name="Ireland A."/>
            <person name="Larimer J."/>
            <person name="McCowan C."/>
            <person name="Murphy C."/>
            <person name="Pearson M."/>
            <person name="Poon T.W."/>
            <person name="Priest M."/>
            <person name="Roberts A."/>
            <person name="Saif S."/>
            <person name="Shea T."/>
            <person name="Sisk P."/>
            <person name="Sykes S."/>
            <person name="Wortman J."/>
            <person name="Nusbaum C."/>
            <person name="Birren B."/>
        </authorList>
    </citation>
    <scope>NUCLEOTIDE SEQUENCE [LARGE SCALE GENOMIC DNA]</scope>
    <source>
        <strain evidence="2">CM1001059</strain>
    </source>
</reference>
<dbReference type="EnsemblMetazoa" id="AMEC010573-RA">
    <property type="protein sequence ID" value="AMEC010573-PA"/>
    <property type="gene ID" value="AMEC010573"/>
</dbReference>
<dbReference type="VEuPathDB" id="VectorBase:AMEC010573"/>